<dbReference type="Pfam" id="PF13805">
    <property type="entry name" value="Pil1"/>
    <property type="match status" value="1"/>
</dbReference>
<protein>
    <submittedName>
        <fullName evidence="3">Sphingolipid long chain base-responsive protein LSP1</fullName>
    </submittedName>
</protein>
<dbReference type="OrthoDB" id="5599269at2759"/>
<comment type="caution">
    <text evidence="3">The sequence shown here is derived from an EMBL/GenBank/DDBJ whole genome shotgun (WGS) entry which is preliminary data.</text>
</comment>
<proteinExistence type="predicted"/>
<keyword evidence="1" id="KW-0597">Phosphoprotein</keyword>
<feature type="compositionally biased region" description="Low complexity" evidence="2">
    <location>
        <begin position="315"/>
        <end position="326"/>
    </location>
</feature>
<evidence type="ECO:0000313" key="3">
    <source>
        <dbReference type="EMBL" id="KAB2575471.1"/>
    </source>
</evidence>
<dbReference type="GO" id="GO:0036286">
    <property type="term" value="C:eisosome filament"/>
    <property type="evidence" value="ECO:0007669"/>
    <property type="project" value="TreeGrafter"/>
</dbReference>
<feature type="compositionally biased region" description="Low complexity" evidence="2">
    <location>
        <begin position="355"/>
        <end position="371"/>
    </location>
</feature>
<accession>A0A5N5DCN2</accession>
<feature type="region of interest" description="Disordered" evidence="2">
    <location>
        <begin position="305"/>
        <end position="386"/>
    </location>
</feature>
<gene>
    <name evidence="3" type="primary">LSP1</name>
    <name evidence="3" type="ORF">DBV05_g5810</name>
</gene>
<evidence type="ECO:0000313" key="4">
    <source>
        <dbReference type="Proteomes" id="UP000325902"/>
    </source>
</evidence>
<dbReference type="Proteomes" id="UP000325902">
    <property type="component" value="Unassembled WGS sequence"/>
</dbReference>
<feature type="compositionally biased region" description="Pro residues" evidence="2">
    <location>
        <begin position="1"/>
        <end position="11"/>
    </location>
</feature>
<organism evidence="3 4">
    <name type="scientific">Lasiodiplodia theobromae</name>
    <dbReference type="NCBI Taxonomy" id="45133"/>
    <lineage>
        <taxon>Eukaryota</taxon>
        <taxon>Fungi</taxon>
        <taxon>Dikarya</taxon>
        <taxon>Ascomycota</taxon>
        <taxon>Pezizomycotina</taxon>
        <taxon>Dothideomycetes</taxon>
        <taxon>Dothideomycetes incertae sedis</taxon>
        <taxon>Botryosphaeriales</taxon>
        <taxon>Botryosphaeriaceae</taxon>
        <taxon>Lasiodiplodia</taxon>
    </lineage>
</organism>
<dbReference type="EMBL" id="VCHE01000032">
    <property type="protein sequence ID" value="KAB2575471.1"/>
    <property type="molecule type" value="Genomic_DNA"/>
</dbReference>
<dbReference type="AlphaFoldDB" id="A0A5N5DCN2"/>
<dbReference type="GO" id="GO:0005886">
    <property type="term" value="C:plasma membrane"/>
    <property type="evidence" value="ECO:0007669"/>
    <property type="project" value="TreeGrafter"/>
</dbReference>
<dbReference type="FunFam" id="1.20.1270.60:FF:000005">
    <property type="entry name" value="Sphingolipid long chain base-responsive pil1"/>
    <property type="match status" value="1"/>
</dbReference>
<evidence type="ECO:0000256" key="1">
    <source>
        <dbReference type="ARBA" id="ARBA00022553"/>
    </source>
</evidence>
<dbReference type="GO" id="GO:0006897">
    <property type="term" value="P:endocytosis"/>
    <property type="evidence" value="ECO:0007669"/>
    <property type="project" value="TreeGrafter"/>
</dbReference>
<dbReference type="GO" id="GO:0070941">
    <property type="term" value="P:eisosome assembly"/>
    <property type="evidence" value="ECO:0007669"/>
    <property type="project" value="TreeGrafter"/>
</dbReference>
<dbReference type="GO" id="GO:0008289">
    <property type="term" value="F:lipid binding"/>
    <property type="evidence" value="ECO:0007669"/>
    <property type="project" value="TreeGrafter"/>
</dbReference>
<dbReference type="PANTHER" id="PTHR31962">
    <property type="entry name" value="SPHINGOLIPID LONG CHAIN BASE-RESPONSIVE PROTEIN PIL1"/>
    <property type="match status" value="1"/>
</dbReference>
<feature type="region of interest" description="Disordered" evidence="2">
    <location>
        <begin position="1"/>
        <end position="70"/>
    </location>
</feature>
<dbReference type="InterPro" id="IPR028245">
    <property type="entry name" value="PIL1/LSP1"/>
</dbReference>
<sequence length="386" mass="41734">MAIFAYPPPPYTNGSSPPSTIRAPSRSRSLNPLPVRHRNRSLSIRSSKNKDGSSGDSYGNGARGSSSAPRHRFTMASLRGMRQPELSKRLYGLIKSENHAIGAHESAGRERASIAAQLSEWGEATGDDAVSDVSDKLGVLMAEMAEQEDLFAQNLEDYRGVLKQIRNTESSVQPSRDHKAKVADEIAKLKYKEPSNTKIVQLEQELVRAEAQSLVAEAQLTNITRQKFKEAYDLHLAAVIERAEKQAMLAKHARRVLNLLDDSPIVPGEAHPTYTGESAGRDILNDAEDELRAWQPRYEPISSNAASLGAGAMPSSGVGISSSGASEYAPTAVGGEVQQSRIEGDVHPAYRTSKARSASGSSAGGERQQQQNPPYPVSEVEEGAMF</sequence>
<name>A0A5N5DCN2_9PEZI</name>
<dbReference type="PANTHER" id="PTHR31962:SF4">
    <property type="entry name" value="PRIMARY COMPONENT OF EISOSOMES (EUROFUNG)"/>
    <property type="match status" value="1"/>
</dbReference>
<keyword evidence="4" id="KW-1185">Reference proteome</keyword>
<dbReference type="InterPro" id="IPR027267">
    <property type="entry name" value="AH/BAR_dom_sf"/>
</dbReference>
<dbReference type="Gene3D" id="1.20.1270.60">
    <property type="entry name" value="Arfaptin homology (AH) domain/BAR domain"/>
    <property type="match status" value="1"/>
</dbReference>
<evidence type="ECO:0000256" key="2">
    <source>
        <dbReference type="SAM" id="MobiDB-lite"/>
    </source>
</evidence>
<reference evidence="3 4" key="1">
    <citation type="journal article" date="2019" name="Sci. Rep.">
        <title>A multi-omics analysis of the grapevine pathogen Lasiodiplodia theobromae reveals that temperature affects the expression of virulence- and pathogenicity-related genes.</title>
        <authorList>
            <person name="Felix C."/>
            <person name="Meneses R."/>
            <person name="Goncalves M.F.M."/>
            <person name="Tilleman L."/>
            <person name="Duarte A.S."/>
            <person name="Jorrin-Novo J.V."/>
            <person name="Van de Peer Y."/>
            <person name="Deforce D."/>
            <person name="Van Nieuwerburgh F."/>
            <person name="Esteves A.C."/>
            <person name="Alves A."/>
        </authorList>
    </citation>
    <scope>NUCLEOTIDE SEQUENCE [LARGE SCALE GENOMIC DNA]</scope>
    <source>
        <strain evidence="3 4">LA-SOL3</strain>
    </source>
</reference>